<evidence type="ECO:0008006" key="3">
    <source>
        <dbReference type="Google" id="ProtNLM"/>
    </source>
</evidence>
<comment type="caution">
    <text evidence="1">The sequence shown here is derived from an EMBL/GenBank/DDBJ whole genome shotgun (WGS) entry which is preliminary data.</text>
</comment>
<evidence type="ECO:0000313" key="1">
    <source>
        <dbReference type="EMBL" id="KAF2835881.1"/>
    </source>
</evidence>
<dbReference type="OrthoDB" id="5421421at2759"/>
<evidence type="ECO:0000313" key="2">
    <source>
        <dbReference type="Proteomes" id="UP000799429"/>
    </source>
</evidence>
<accession>A0A9P4S599</accession>
<reference evidence="1" key="1">
    <citation type="journal article" date="2020" name="Stud. Mycol.">
        <title>101 Dothideomycetes genomes: a test case for predicting lifestyles and emergence of pathogens.</title>
        <authorList>
            <person name="Haridas S."/>
            <person name="Albert R."/>
            <person name="Binder M."/>
            <person name="Bloem J."/>
            <person name="Labutti K."/>
            <person name="Salamov A."/>
            <person name="Andreopoulos B."/>
            <person name="Baker S."/>
            <person name="Barry K."/>
            <person name="Bills G."/>
            <person name="Bluhm B."/>
            <person name="Cannon C."/>
            <person name="Castanera R."/>
            <person name="Culley D."/>
            <person name="Daum C."/>
            <person name="Ezra D."/>
            <person name="Gonzalez J."/>
            <person name="Henrissat B."/>
            <person name="Kuo A."/>
            <person name="Liang C."/>
            <person name="Lipzen A."/>
            <person name="Lutzoni F."/>
            <person name="Magnuson J."/>
            <person name="Mondo S."/>
            <person name="Nolan M."/>
            <person name="Ohm R."/>
            <person name="Pangilinan J."/>
            <person name="Park H.-J."/>
            <person name="Ramirez L."/>
            <person name="Alfaro M."/>
            <person name="Sun H."/>
            <person name="Tritt A."/>
            <person name="Yoshinaga Y."/>
            <person name="Zwiers L.-H."/>
            <person name="Turgeon B."/>
            <person name="Goodwin S."/>
            <person name="Spatafora J."/>
            <person name="Crous P."/>
            <person name="Grigoriev I."/>
        </authorList>
    </citation>
    <scope>NUCLEOTIDE SEQUENCE</scope>
    <source>
        <strain evidence="1">CBS 101060</strain>
    </source>
</reference>
<dbReference type="EMBL" id="MU006106">
    <property type="protein sequence ID" value="KAF2835881.1"/>
    <property type="molecule type" value="Genomic_DNA"/>
</dbReference>
<organism evidence="1 2">
    <name type="scientific">Patellaria atrata CBS 101060</name>
    <dbReference type="NCBI Taxonomy" id="1346257"/>
    <lineage>
        <taxon>Eukaryota</taxon>
        <taxon>Fungi</taxon>
        <taxon>Dikarya</taxon>
        <taxon>Ascomycota</taxon>
        <taxon>Pezizomycotina</taxon>
        <taxon>Dothideomycetes</taxon>
        <taxon>Dothideomycetes incertae sedis</taxon>
        <taxon>Patellariales</taxon>
        <taxon>Patellariaceae</taxon>
        <taxon>Patellaria</taxon>
    </lineage>
</organism>
<feature type="non-terminal residue" evidence="1">
    <location>
        <position position="114"/>
    </location>
</feature>
<gene>
    <name evidence="1" type="ORF">M501DRAFT_902956</name>
</gene>
<proteinExistence type="predicted"/>
<protein>
    <recommendedName>
        <fullName evidence="3">Myb-like domain-containing protein</fullName>
    </recommendedName>
</protein>
<feature type="non-terminal residue" evidence="1">
    <location>
        <position position="1"/>
    </location>
</feature>
<dbReference type="Proteomes" id="UP000799429">
    <property type="component" value="Unassembled WGS sequence"/>
</dbReference>
<name>A0A9P4S599_9PEZI</name>
<dbReference type="AlphaFoldDB" id="A0A9P4S599"/>
<keyword evidence="2" id="KW-1185">Reference proteome</keyword>
<sequence length="114" mass="13903">KKRARATPKIGRPLSEEERLLLKLKEDEKLPWKDIIRIFRSRLDKEYQIPMLQMRYKRLRGRLCQSADGEEKALRLADRHWETNKWDIISEKMLQFGSTHRWTPKKCAQKWQEL</sequence>